<evidence type="ECO:0000313" key="2">
    <source>
        <dbReference type="Proteomes" id="UP000037237"/>
    </source>
</evidence>
<sequence>MSRFKDSQILVVQGYQRHDLNADENWITKGVRVWTSLYNMVELNGQQKMGLFSPLKGCVFMIRSEVVKKN</sequence>
<comment type="caution">
    <text evidence="1">The sequence shown here is derived from an EMBL/GenBank/DDBJ whole genome shotgun (WGS) entry which is preliminary data.</text>
</comment>
<organism evidence="1 2">
    <name type="scientific">miscellaneous Crenarchaeota group-1 archaeon SG8-32-1</name>
    <dbReference type="NCBI Taxonomy" id="1685124"/>
    <lineage>
        <taxon>Archaea</taxon>
        <taxon>Candidatus Bathyarchaeota</taxon>
        <taxon>MCG-1</taxon>
    </lineage>
</organism>
<protein>
    <submittedName>
        <fullName evidence="1">Uncharacterized protein</fullName>
    </submittedName>
</protein>
<dbReference type="EMBL" id="LFWU01000118">
    <property type="protein sequence ID" value="KON30673.1"/>
    <property type="molecule type" value="Genomic_DNA"/>
</dbReference>
<name>A0A0M0BQ23_9ARCH</name>
<proteinExistence type="predicted"/>
<gene>
    <name evidence="1" type="ORF">AC477_04760</name>
</gene>
<reference evidence="1 2" key="1">
    <citation type="submission" date="2015-06" db="EMBL/GenBank/DDBJ databases">
        <title>New insights into the roles of widespread benthic archaea in carbon and nitrogen cycling.</title>
        <authorList>
            <person name="Lazar C.S."/>
            <person name="Baker B.J."/>
            <person name="Seitz K.W."/>
            <person name="Hyde A.S."/>
            <person name="Dick G.J."/>
            <person name="Hinrichs K.-U."/>
            <person name="Teske A.P."/>
        </authorList>
    </citation>
    <scope>NUCLEOTIDE SEQUENCE [LARGE SCALE GENOMIC DNA]</scope>
    <source>
        <strain evidence="1">SG8-32-1</strain>
    </source>
</reference>
<dbReference type="AlphaFoldDB" id="A0A0M0BQ23"/>
<evidence type="ECO:0000313" key="1">
    <source>
        <dbReference type="EMBL" id="KON30673.1"/>
    </source>
</evidence>
<accession>A0A0M0BQ23</accession>
<dbReference type="Proteomes" id="UP000037237">
    <property type="component" value="Unassembled WGS sequence"/>
</dbReference>